<dbReference type="InterPro" id="IPR008136">
    <property type="entry name" value="CinA_C"/>
</dbReference>
<dbReference type="NCBIfam" id="NF001813">
    <property type="entry name" value="PRK00549.1"/>
    <property type="match status" value="1"/>
</dbReference>
<dbReference type="Gene3D" id="3.30.70.2860">
    <property type="match status" value="1"/>
</dbReference>
<reference evidence="3" key="1">
    <citation type="submission" date="2020-10" db="EMBL/GenBank/DDBJ databases">
        <authorList>
            <person name="Gilroy R."/>
        </authorList>
    </citation>
    <scope>NUCLEOTIDE SEQUENCE</scope>
    <source>
        <strain evidence="3">CHK178-757</strain>
    </source>
</reference>
<evidence type="ECO:0000313" key="4">
    <source>
        <dbReference type="Proteomes" id="UP000823927"/>
    </source>
</evidence>
<organism evidence="3 4">
    <name type="scientific">Candidatus Scybalocola faecigallinarum</name>
    <dbReference type="NCBI Taxonomy" id="2840941"/>
    <lineage>
        <taxon>Bacteria</taxon>
        <taxon>Bacillati</taxon>
        <taxon>Bacillota</taxon>
        <taxon>Clostridia</taxon>
        <taxon>Lachnospirales</taxon>
        <taxon>Lachnospiraceae</taxon>
        <taxon>Lachnospiraceae incertae sedis</taxon>
        <taxon>Candidatus Scybalocola (ex Gilroy et al. 2021)</taxon>
    </lineage>
</organism>
<dbReference type="EMBL" id="DVIT01000058">
    <property type="protein sequence ID" value="HIS48567.1"/>
    <property type="molecule type" value="Genomic_DNA"/>
</dbReference>
<dbReference type="InterPro" id="IPR036653">
    <property type="entry name" value="CinA-like_C"/>
</dbReference>
<proteinExistence type="inferred from homology"/>
<dbReference type="Gene3D" id="3.40.980.10">
    <property type="entry name" value="MoaB/Mog-like domain"/>
    <property type="match status" value="1"/>
</dbReference>
<reference evidence="3" key="2">
    <citation type="journal article" date="2021" name="PeerJ">
        <title>Extensive microbial diversity within the chicken gut microbiome revealed by metagenomics and culture.</title>
        <authorList>
            <person name="Gilroy R."/>
            <person name="Ravi A."/>
            <person name="Getino M."/>
            <person name="Pursley I."/>
            <person name="Horton D.L."/>
            <person name="Alikhan N.F."/>
            <person name="Baker D."/>
            <person name="Gharbi K."/>
            <person name="Hall N."/>
            <person name="Watson M."/>
            <person name="Adriaenssens E.M."/>
            <person name="Foster-Nyarko E."/>
            <person name="Jarju S."/>
            <person name="Secka A."/>
            <person name="Antonio M."/>
            <person name="Oren A."/>
            <person name="Chaudhuri R.R."/>
            <person name="La Ragione R."/>
            <person name="Hildebrand F."/>
            <person name="Pallen M.J."/>
        </authorList>
    </citation>
    <scope>NUCLEOTIDE SEQUENCE</scope>
    <source>
        <strain evidence="3">CHK178-757</strain>
    </source>
</reference>
<protein>
    <recommendedName>
        <fullName evidence="1">Putative competence-damage inducible protein</fullName>
    </recommendedName>
</protein>
<dbReference type="InterPro" id="IPR050101">
    <property type="entry name" value="CinA"/>
</dbReference>
<comment type="caution">
    <text evidence="3">The sequence shown here is derived from an EMBL/GenBank/DDBJ whole genome shotgun (WGS) entry which is preliminary data.</text>
</comment>
<dbReference type="InterPro" id="IPR036425">
    <property type="entry name" value="MoaB/Mog-like_dom_sf"/>
</dbReference>
<dbReference type="NCBIfam" id="TIGR00177">
    <property type="entry name" value="molyb_syn"/>
    <property type="match status" value="1"/>
</dbReference>
<dbReference type="AlphaFoldDB" id="A0A9D1JRS0"/>
<evidence type="ECO:0000259" key="2">
    <source>
        <dbReference type="SMART" id="SM00852"/>
    </source>
</evidence>
<sequence length="416" mass="45163">MVAELISVGTEILLGNITNTNARYLAEQCASLGLSCYYQVTVGDNPDRLEGALKQALKRSDVVILTGGLGPTNDDLTKEIAAKVLEKPLAEDLHTRECIETYFKNSMHRVVTENNWKQALVPQGAKVIDNHNGTAPGLIMETRDQKCVILLPGPPNELYPMFEQDIRPYLSSLTKEIIYSRTVKIGGLGESFVATEIKDLLDAQTNPTIAPYAKTGEVHLRVTARARTTEDAKKMIRPVLKELKHRFGINIFATHEEVSMEDKLVSMLQKRGWTITTAESCTGGLLSGRLINVAGASNVIDQCFVTYANAAKHALLGVKNHTLKKHGAVSPQTAREMAKGAAKAAGADVAISVTGIAGPGGGTKEKPVGLVYIGCSVKGYIEVMECHFSGNRSKVREATVARAIDFARRCVIRYSK</sequence>
<dbReference type="Pfam" id="PF00994">
    <property type="entry name" value="MoCF_biosynth"/>
    <property type="match status" value="1"/>
</dbReference>
<dbReference type="PIRSF" id="PIRSF006728">
    <property type="entry name" value="CinA"/>
    <property type="match status" value="1"/>
</dbReference>
<dbReference type="PANTHER" id="PTHR13939:SF0">
    <property type="entry name" value="NMN AMIDOHYDROLASE-LIKE PROTEIN YFAY"/>
    <property type="match status" value="1"/>
</dbReference>
<dbReference type="CDD" id="cd00885">
    <property type="entry name" value="cinA"/>
    <property type="match status" value="1"/>
</dbReference>
<feature type="domain" description="MoaB/Mog" evidence="2">
    <location>
        <begin position="4"/>
        <end position="172"/>
    </location>
</feature>
<dbReference type="SUPFAM" id="SSF142433">
    <property type="entry name" value="CinA-like"/>
    <property type="match status" value="1"/>
</dbReference>
<dbReference type="NCBIfam" id="TIGR00199">
    <property type="entry name" value="PncC_domain"/>
    <property type="match status" value="1"/>
</dbReference>
<dbReference type="InterPro" id="IPR041424">
    <property type="entry name" value="CinA_KH"/>
</dbReference>
<name>A0A9D1JRS0_9FIRM</name>
<dbReference type="Proteomes" id="UP000823927">
    <property type="component" value="Unassembled WGS sequence"/>
</dbReference>
<dbReference type="HAMAP" id="MF_00226_B">
    <property type="entry name" value="CinA_B"/>
    <property type="match status" value="1"/>
</dbReference>
<evidence type="ECO:0000313" key="3">
    <source>
        <dbReference type="EMBL" id="HIS48567.1"/>
    </source>
</evidence>
<accession>A0A9D1JRS0</accession>
<dbReference type="InterPro" id="IPR001453">
    <property type="entry name" value="MoaB/Mog_dom"/>
</dbReference>
<dbReference type="Pfam" id="PF18146">
    <property type="entry name" value="CinA_KH"/>
    <property type="match status" value="1"/>
</dbReference>
<comment type="similarity">
    <text evidence="1">Belongs to the CinA family.</text>
</comment>
<dbReference type="Gene3D" id="3.90.950.20">
    <property type="entry name" value="CinA-like"/>
    <property type="match status" value="1"/>
</dbReference>
<dbReference type="Pfam" id="PF02464">
    <property type="entry name" value="CinA"/>
    <property type="match status" value="1"/>
</dbReference>
<dbReference type="SMART" id="SM00852">
    <property type="entry name" value="MoCF_biosynth"/>
    <property type="match status" value="1"/>
</dbReference>
<dbReference type="SUPFAM" id="SSF53218">
    <property type="entry name" value="Molybdenum cofactor biosynthesis proteins"/>
    <property type="match status" value="1"/>
</dbReference>
<dbReference type="NCBIfam" id="TIGR00200">
    <property type="entry name" value="cinA_nterm"/>
    <property type="match status" value="1"/>
</dbReference>
<gene>
    <name evidence="1" type="primary">cinA</name>
    <name evidence="3" type="ORF">IAB46_13650</name>
</gene>
<evidence type="ECO:0000256" key="1">
    <source>
        <dbReference type="HAMAP-Rule" id="MF_00226"/>
    </source>
</evidence>
<dbReference type="PANTHER" id="PTHR13939">
    <property type="entry name" value="NICOTINAMIDE-NUCLEOTIDE AMIDOHYDROLASE PNCC"/>
    <property type="match status" value="1"/>
</dbReference>
<dbReference type="InterPro" id="IPR008135">
    <property type="entry name" value="Competence-induced_CinA"/>
</dbReference>